<reference evidence="2" key="1">
    <citation type="submission" date="2022-11" db="EMBL/GenBank/DDBJ databases">
        <title>Pseudomonas triclosanedens sp. nov., a triclosan degrader isolated from activated sludge.</title>
        <authorList>
            <person name="Yin Y."/>
            <person name="Lu Z."/>
        </authorList>
    </citation>
    <scope>NUCLEOTIDE SEQUENCE</scope>
    <source>
        <strain evidence="2">ZM23</strain>
    </source>
</reference>
<feature type="compositionally biased region" description="Basic and acidic residues" evidence="1">
    <location>
        <begin position="423"/>
        <end position="439"/>
    </location>
</feature>
<evidence type="ECO:0000313" key="2">
    <source>
        <dbReference type="EMBL" id="WAI49106.1"/>
    </source>
</evidence>
<accession>A0ABY6ZXQ5</accession>
<dbReference type="InterPro" id="IPR029052">
    <property type="entry name" value="Metallo-depent_PP-like"/>
</dbReference>
<dbReference type="PANTHER" id="PTHR43143">
    <property type="entry name" value="METALLOPHOSPHOESTERASE, CALCINEURIN SUPERFAMILY"/>
    <property type="match status" value="1"/>
</dbReference>
<feature type="compositionally biased region" description="Low complexity" evidence="1">
    <location>
        <begin position="408"/>
        <end position="422"/>
    </location>
</feature>
<dbReference type="InterPro" id="IPR051918">
    <property type="entry name" value="STPP_CPPED1"/>
</dbReference>
<dbReference type="Gene3D" id="3.60.21.10">
    <property type="match status" value="1"/>
</dbReference>
<dbReference type="EMBL" id="CP113432">
    <property type="protein sequence ID" value="WAI49106.1"/>
    <property type="molecule type" value="Genomic_DNA"/>
</dbReference>
<dbReference type="PROSITE" id="PS51257">
    <property type="entry name" value="PROKAR_LIPOPROTEIN"/>
    <property type="match status" value="1"/>
</dbReference>
<sequence length="439" mass="49081">MKSLLLALGLGLLLCGCQGSDSHEQIAHDQAFFRQHPIPSLKMTATSGSFVLPLLPDTQFYAENNHRELRLFRTNERYSGLPYEPALAFFAQTTWLARNAAALQVPMVVHLGDVVQNAGTLTQWQIASGAMRVLEEGGVPYSIMSGDRDIHGATTPDDERSFRDRFKDHFGPQRAAWQSTYGGSDPLGLSQFHLFRMHEQPFLLLALDWSPSRGTLAWAQQVIDEHPHVPVILASHNILYRKGSESPQLSREGNESGPLLWEQLIRRNDQIFLTVSGHVEGSAHARMLNDLGHSVDMVMVDYQDEYLGGNGLLQLLEFDLRRNRIDALSVSPWVLWKRQVYPRAFKSCASDQSLRGCDQLFPAPSSGWDNRFRIDIDFRARFAGFQGYVAQLPEAEAQEASLLEQLQEQLESAARTQPAAQRDAAKGDAKAGKPDPAHL</sequence>
<feature type="region of interest" description="Disordered" evidence="1">
    <location>
        <begin position="408"/>
        <end position="439"/>
    </location>
</feature>
<gene>
    <name evidence="2" type="ORF">OU419_25720</name>
</gene>
<proteinExistence type="predicted"/>
<evidence type="ECO:0000256" key="1">
    <source>
        <dbReference type="SAM" id="MobiDB-lite"/>
    </source>
</evidence>
<keyword evidence="3" id="KW-1185">Reference proteome</keyword>
<dbReference type="Proteomes" id="UP001163624">
    <property type="component" value="Chromosome"/>
</dbReference>
<dbReference type="PANTHER" id="PTHR43143:SF5">
    <property type="entry name" value="SECRETED PROTEIN"/>
    <property type="match status" value="1"/>
</dbReference>
<name>A0ABY6ZXQ5_9PSED</name>
<evidence type="ECO:0000313" key="3">
    <source>
        <dbReference type="Proteomes" id="UP001163624"/>
    </source>
</evidence>
<dbReference type="SUPFAM" id="SSF56300">
    <property type="entry name" value="Metallo-dependent phosphatases"/>
    <property type="match status" value="1"/>
</dbReference>
<protein>
    <submittedName>
        <fullName evidence="2">Calcineurin</fullName>
    </submittedName>
</protein>
<organism evidence="2 3">
    <name type="scientific">Pseudomonas triclosanedens</name>
    <dbReference type="NCBI Taxonomy" id="2961893"/>
    <lineage>
        <taxon>Bacteria</taxon>
        <taxon>Pseudomonadati</taxon>
        <taxon>Pseudomonadota</taxon>
        <taxon>Gammaproteobacteria</taxon>
        <taxon>Pseudomonadales</taxon>
        <taxon>Pseudomonadaceae</taxon>
        <taxon>Pseudomonas</taxon>
    </lineage>
</organism>
<dbReference type="RefSeq" id="WP_254472262.1">
    <property type="nucleotide sequence ID" value="NZ_CP113432.1"/>
</dbReference>